<comment type="caution">
    <text evidence="14">The sequence shown here is derived from an EMBL/GenBank/DDBJ whole genome shotgun (WGS) entry which is preliminary data.</text>
</comment>
<protein>
    <submittedName>
        <fullName evidence="14">Protein kinase domain</fullName>
    </submittedName>
</protein>
<evidence type="ECO:0000256" key="1">
    <source>
        <dbReference type="ARBA" id="ARBA00004162"/>
    </source>
</evidence>
<dbReference type="PROSITE" id="PS50011">
    <property type="entry name" value="PROTEIN_KINASE_DOM"/>
    <property type="match status" value="1"/>
</dbReference>
<keyword evidence="7 11" id="KW-1133">Transmembrane helix</keyword>
<feature type="transmembrane region" description="Helical" evidence="11">
    <location>
        <begin position="224"/>
        <end position="247"/>
    </location>
</feature>
<dbReference type="InterPro" id="IPR000719">
    <property type="entry name" value="Prot_kinase_dom"/>
</dbReference>
<dbReference type="GO" id="GO:0005886">
    <property type="term" value="C:plasma membrane"/>
    <property type="evidence" value="ECO:0007669"/>
    <property type="project" value="UniProtKB-SubCell"/>
</dbReference>
<reference evidence="14 15" key="1">
    <citation type="submission" date="2023-12" db="EMBL/GenBank/DDBJ databases">
        <title>A high-quality genome assembly for Dillenia turbinata (Dilleniales).</title>
        <authorList>
            <person name="Chanderbali A."/>
        </authorList>
    </citation>
    <scope>NUCLEOTIDE SEQUENCE [LARGE SCALE GENOMIC DNA]</scope>
    <source>
        <strain evidence="14">LSX21</strain>
        <tissue evidence="14">Leaf</tissue>
    </source>
</reference>
<feature type="compositionally biased region" description="Polar residues" evidence="10">
    <location>
        <begin position="501"/>
        <end position="510"/>
    </location>
</feature>
<evidence type="ECO:0000256" key="11">
    <source>
        <dbReference type="SAM" id="Phobius"/>
    </source>
</evidence>
<evidence type="ECO:0000256" key="8">
    <source>
        <dbReference type="ARBA" id="ARBA00023136"/>
    </source>
</evidence>
<evidence type="ECO:0000256" key="5">
    <source>
        <dbReference type="ARBA" id="ARBA00022741"/>
    </source>
</evidence>
<dbReference type="PANTHER" id="PTHR45927">
    <property type="entry name" value="LYSM-DOMAIN RECEPTOR-LIKE KINASE-RELATED"/>
    <property type="match status" value="1"/>
</dbReference>
<dbReference type="SUPFAM" id="SSF56112">
    <property type="entry name" value="Protein kinase-like (PK-like)"/>
    <property type="match status" value="1"/>
</dbReference>
<evidence type="ECO:0000313" key="14">
    <source>
        <dbReference type="EMBL" id="KAK6939150.1"/>
    </source>
</evidence>
<evidence type="ECO:0000256" key="10">
    <source>
        <dbReference type="SAM" id="MobiDB-lite"/>
    </source>
</evidence>
<keyword evidence="4 12" id="KW-0732">Signal</keyword>
<dbReference type="GO" id="GO:0004672">
    <property type="term" value="F:protein kinase activity"/>
    <property type="evidence" value="ECO:0007669"/>
    <property type="project" value="InterPro"/>
</dbReference>
<keyword evidence="14" id="KW-0418">Kinase</keyword>
<keyword evidence="14" id="KW-0808">Transferase</keyword>
<evidence type="ECO:0000256" key="12">
    <source>
        <dbReference type="SAM" id="SignalP"/>
    </source>
</evidence>
<feature type="signal peptide" evidence="12">
    <location>
        <begin position="1"/>
        <end position="20"/>
    </location>
</feature>
<dbReference type="GO" id="GO:0005524">
    <property type="term" value="F:ATP binding"/>
    <property type="evidence" value="ECO:0007669"/>
    <property type="project" value="UniProtKB-KW"/>
</dbReference>
<dbReference type="Pfam" id="PF23472">
    <property type="entry name" value="LysM2_CERK1_LYK3_4_5"/>
    <property type="match status" value="1"/>
</dbReference>
<dbReference type="InterPro" id="IPR056563">
    <property type="entry name" value="LysM3_LYK4_5"/>
</dbReference>
<organism evidence="14 15">
    <name type="scientific">Dillenia turbinata</name>
    <dbReference type="NCBI Taxonomy" id="194707"/>
    <lineage>
        <taxon>Eukaryota</taxon>
        <taxon>Viridiplantae</taxon>
        <taxon>Streptophyta</taxon>
        <taxon>Embryophyta</taxon>
        <taxon>Tracheophyta</taxon>
        <taxon>Spermatophyta</taxon>
        <taxon>Magnoliopsida</taxon>
        <taxon>eudicotyledons</taxon>
        <taxon>Gunneridae</taxon>
        <taxon>Pentapetalae</taxon>
        <taxon>Dilleniales</taxon>
        <taxon>Dilleniaceae</taxon>
        <taxon>Dillenia</taxon>
    </lineage>
</organism>
<dbReference type="FunFam" id="1.10.510.10:FF:000468">
    <property type="entry name" value="PTI1-like tyrosine-protein kinase 3"/>
    <property type="match status" value="1"/>
</dbReference>
<evidence type="ECO:0000256" key="9">
    <source>
        <dbReference type="ARBA" id="ARBA00023157"/>
    </source>
</evidence>
<feature type="non-terminal residue" evidence="14">
    <location>
        <position position="1"/>
    </location>
</feature>
<dbReference type="InterPro" id="IPR052611">
    <property type="entry name" value="Plant_RLK_LysM"/>
</dbReference>
<proteinExistence type="predicted"/>
<evidence type="ECO:0000256" key="2">
    <source>
        <dbReference type="ARBA" id="ARBA00022475"/>
    </source>
</evidence>
<dbReference type="EMBL" id="JBAMMX010000006">
    <property type="protein sequence ID" value="KAK6939150.1"/>
    <property type="molecule type" value="Genomic_DNA"/>
</dbReference>
<keyword evidence="8 11" id="KW-0472">Membrane</keyword>
<evidence type="ECO:0000256" key="6">
    <source>
        <dbReference type="ARBA" id="ARBA00022840"/>
    </source>
</evidence>
<keyword evidence="5" id="KW-0547">Nucleotide-binding</keyword>
<evidence type="ECO:0000256" key="7">
    <source>
        <dbReference type="ARBA" id="ARBA00022989"/>
    </source>
</evidence>
<dbReference type="Gene3D" id="3.30.200.20">
    <property type="entry name" value="Phosphorylase Kinase, domain 1"/>
    <property type="match status" value="1"/>
</dbReference>
<comment type="subcellular location">
    <subcellularLocation>
        <location evidence="1">Cell membrane</location>
        <topology evidence="1">Single-pass membrane protein</topology>
    </subcellularLocation>
</comment>
<evidence type="ECO:0000256" key="3">
    <source>
        <dbReference type="ARBA" id="ARBA00022692"/>
    </source>
</evidence>
<dbReference type="AlphaFoldDB" id="A0AAN8ZM80"/>
<keyword evidence="6" id="KW-0067">ATP-binding</keyword>
<feature type="chain" id="PRO_5042946688" evidence="12">
    <location>
        <begin position="21"/>
        <end position="611"/>
    </location>
</feature>
<dbReference type="Proteomes" id="UP001370490">
    <property type="component" value="Unassembled WGS sequence"/>
</dbReference>
<sequence>EHAVAAVALALALALALGCGGPTALCEQQIGYLLNALPSQIASLNNVSNVYPIPADSPPVVVPMVNCSCTGDGQFYQHNPTYVLKTTSETYFTVANDTYQGLSTCQAMKTENPGKDYRNLEVGMSLRVPLRCAYPTQNQTVAGVKFLLTYLTFGVEEQSVLDANQLSPKSVIFPFTPILVPLKSPPTKIHHNASSLSPPPPSPSESQGEGQSPPDSNSSSSNKWIFVGVGIGGAVLILFILAALYLFPPFCRRRRPSRSKLGDTTPKPRSVGGVTTTDWSVVSSHSQYAVESMTLYKYEELREATGSFGEANRIKGSVYLGWFKGDKAAVKITKGDISDSKEIAILKQINHTNIIRLSGFCVHQGHTYLVYEDAENGSLSDWLHHPQTSLSWKQRVQIAHDVANALNYLHNYASPPYVHKNLKTSSILLDGYLRAKVANLSLARTLDQQEGGLRLTRHVIGIQGYMAPEYVENGMITPELDVFAFGVVLLELLSGREAANTCKSPNPKSRQQQGGEEQQEELLSATIKKVVGGENIWEKLRGFIDPCLGNQCPLDLAFSVAQLANNCVAHDLNSRPTMSEVFLVLSKVLSSSMDWDPSEELDRSRSLSHGR</sequence>
<dbReference type="InterPro" id="IPR001245">
    <property type="entry name" value="Ser-Thr/Tyr_kinase_cat_dom"/>
</dbReference>
<keyword evidence="15" id="KW-1185">Reference proteome</keyword>
<dbReference type="Pfam" id="PF07714">
    <property type="entry name" value="PK_Tyr_Ser-Thr"/>
    <property type="match status" value="1"/>
</dbReference>
<dbReference type="InterPro" id="IPR056562">
    <property type="entry name" value="LysM2_CERK1_LYK3_4_5"/>
</dbReference>
<accession>A0AAN8ZM80</accession>
<evidence type="ECO:0000259" key="13">
    <source>
        <dbReference type="PROSITE" id="PS50011"/>
    </source>
</evidence>
<dbReference type="Gene3D" id="1.10.510.10">
    <property type="entry name" value="Transferase(Phosphotransferase) domain 1"/>
    <property type="match status" value="1"/>
</dbReference>
<gene>
    <name evidence="14" type="ORF">RJ641_032658</name>
</gene>
<dbReference type="Pfam" id="PF23473">
    <property type="entry name" value="LysM3_LYK4_5"/>
    <property type="match status" value="1"/>
</dbReference>
<feature type="compositionally biased region" description="Low complexity" evidence="10">
    <location>
        <begin position="204"/>
        <end position="218"/>
    </location>
</feature>
<dbReference type="InterPro" id="IPR011009">
    <property type="entry name" value="Kinase-like_dom_sf"/>
</dbReference>
<feature type="region of interest" description="Disordered" evidence="10">
    <location>
        <begin position="500"/>
        <end position="519"/>
    </location>
</feature>
<dbReference type="PANTHER" id="PTHR45927:SF6">
    <property type="entry name" value="PROTEIN LYK5"/>
    <property type="match status" value="1"/>
</dbReference>
<name>A0AAN8ZM80_9MAGN</name>
<keyword evidence="2" id="KW-1003">Cell membrane</keyword>
<evidence type="ECO:0000313" key="15">
    <source>
        <dbReference type="Proteomes" id="UP001370490"/>
    </source>
</evidence>
<feature type="domain" description="Protein kinase" evidence="13">
    <location>
        <begin position="297"/>
        <end position="589"/>
    </location>
</feature>
<keyword evidence="3 11" id="KW-0812">Transmembrane</keyword>
<feature type="region of interest" description="Disordered" evidence="10">
    <location>
        <begin position="189"/>
        <end position="218"/>
    </location>
</feature>
<keyword evidence="9" id="KW-1015">Disulfide bond</keyword>
<evidence type="ECO:0000256" key="4">
    <source>
        <dbReference type="ARBA" id="ARBA00022729"/>
    </source>
</evidence>
<dbReference type="GO" id="GO:0051707">
    <property type="term" value="P:response to other organism"/>
    <property type="evidence" value="ECO:0007669"/>
    <property type="project" value="UniProtKB-ARBA"/>
</dbReference>